<comment type="caution">
    <text evidence="13">The sequence shown here is derived from an EMBL/GenBank/DDBJ whole genome shotgun (WGS) entry which is preliminary data.</text>
</comment>
<dbReference type="PRINTS" id="PR01713">
    <property type="entry name" value="NUCEPIMERASE"/>
</dbReference>
<evidence type="ECO:0000256" key="7">
    <source>
        <dbReference type="ARBA" id="ARBA00023027"/>
    </source>
</evidence>
<keyword evidence="9" id="KW-0119">Carbohydrate metabolism</keyword>
<comment type="catalytic activity">
    <reaction evidence="1">
        <text>UDP-alpha-D-glucose = UDP-alpha-D-galactose</text>
        <dbReference type="Rhea" id="RHEA:22168"/>
        <dbReference type="ChEBI" id="CHEBI:58885"/>
        <dbReference type="ChEBI" id="CHEBI:66914"/>
        <dbReference type="EC" id="5.1.3.2"/>
    </reaction>
</comment>
<evidence type="ECO:0000256" key="8">
    <source>
        <dbReference type="ARBA" id="ARBA00023235"/>
    </source>
</evidence>
<evidence type="ECO:0000313" key="13">
    <source>
        <dbReference type="EMBL" id="KKP70333.1"/>
    </source>
</evidence>
<dbReference type="Proteomes" id="UP000034581">
    <property type="component" value="Unassembled WGS sequence"/>
</dbReference>
<dbReference type="InterPro" id="IPR001509">
    <property type="entry name" value="Epimerase_deHydtase"/>
</dbReference>
<dbReference type="EC" id="5.1.3.2" evidence="5"/>
<evidence type="ECO:0000256" key="9">
    <source>
        <dbReference type="ARBA" id="ARBA00023277"/>
    </source>
</evidence>
<dbReference type="UniPathway" id="UPA00214"/>
<dbReference type="InterPro" id="IPR036291">
    <property type="entry name" value="NAD(P)-bd_dom_sf"/>
</dbReference>
<name>A0A0G0BLM8_UNCC3</name>
<evidence type="ECO:0000256" key="11">
    <source>
        <dbReference type="ARBA" id="ARBA00033067"/>
    </source>
</evidence>
<dbReference type="PANTHER" id="PTHR43725">
    <property type="entry name" value="UDP-GLUCOSE 4-EPIMERASE"/>
    <property type="match status" value="1"/>
</dbReference>
<evidence type="ECO:0000256" key="6">
    <source>
        <dbReference type="ARBA" id="ARBA00018569"/>
    </source>
</evidence>
<evidence type="ECO:0000259" key="12">
    <source>
        <dbReference type="Pfam" id="PF01370"/>
    </source>
</evidence>
<dbReference type="EMBL" id="LBQB01000001">
    <property type="protein sequence ID" value="KKP70333.1"/>
    <property type="molecule type" value="Genomic_DNA"/>
</dbReference>
<dbReference type="Gene3D" id="3.40.50.720">
    <property type="entry name" value="NAD(P)-binding Rossmann-like Domain"/>
    <property type="match status" value="1"/>
</dbReference>
<evidence type="ECO:0000256" key="10">
    <source>
        <dbReference type="ARBA" id="ARBA00031367"/>
    </source>
</evidence>
<comment type="similarity">
    <text evidence="4">Belongs to the NAD(P)-dependent epimerase/dehydratase family.</text>
</comment>
<keyword evidence="8" id="KW-0413">Isomerase</keyword>
<dbReference type="Pfam" id="PF01370">
    <property type="entry name" value="Epimerase"/>
    <property type="match status" value="1"/>
</dbReference>
<dbReference type="Gene3D" id="3.90.25.10">
    <property type="entry name" value="UDP-galactose 4-epimerase, domain 1"/>
    <property type="match status" value="1"/>
</dbReference>
<evidence type="ECO:0000256" key="1">
    <source>
        <dbReference type="ARBA" id="ARBA00000083"/>
    </source>
</evidence>
<dbReference type="PANTHER" id="PTHR43725:SF53">
    <property type="entry name" value="UDP-ARABINOSE 4-EPIMERASE 1"/>
    <property type="match status" value="1"/>
</dbReference>
<evidence type="ECO:0000256" key="4">
    <source>
        <dbReference type="ARBA" id="ARBA00007637"/>
    </source>
</evidence>
<gene>
    <name evidence="13" type="ORF">UR67_C0001G0242</name>
</gene>
<organism evidence="13 14">
    <name type="scientific">candidate division CPR3 bacterium GW2011_GWF2_35_18</name>
    <dbReference type="NCBI Taxonomy" id="1618350"/>
    <lineage>
        <taxon>Bacteria</taxon>
        <taxon>Bacteria division CPR3</taxon>
    </lineage>
</organism>
<dbReference type="GO" id="GO:0006012">
    <property type="term" value="P:galactose metabolic process"/>
    <property type="evidence" value="ECO:0007669"/>
    <property type="project" value="UniProtKB-UniPathway"/>
</dbReference>
<keyword evidence="7" id="KW-0520">NAD</keyword>
<dbReference type="SUPFAM" id="SSF51735">
    <property type="entry name" value="NAD(P)-binding Rossmann-fold domains"/>
    <property type="match status" value="1"/>
</dbReference>
<evidence type="ECO:0000256" key="5">
    <source>
        <dbReference type="ARBA" id="ARBA00013189"/>
    </source>
</evidence>
<accession>A0A0G0BLM8</accession>
<comment type="cofactor">
    <cofactor evidence="2">
        <name>NAD(+)</name>
        <dbReference type="ChEBI" id="CHEBI:57540"/>
    </cofactor>
</comment>
<dbReference type="PATRIC" id="fig|1618350.3.peg.250"/>
<protein>
    <recommendedName>
        <fullName evidence="6">UDP-glucose 4-epimerase</fullName>
        <ecNumber evidence="5">5.1.3.2</ecNumber>
    </recommendedName>
    <alternativeName>
        <fullName evidence="11">Galactowaldenase</fullName>
    </alternativeName>
    <alternativeName>
        <fullName evidence="10">UDP-galactose 4-epimerase</fullName>
    </alternativeName>
</protein>
<feature type="domain" description="NAD-dependent epimerase/dehydratase" evidence="12">
    <location>
        <begin position="3"/>
        <end position="233"/>
    </location>
</feature>
<proteinExistence type="inferred from homology"/>
<dbReference type="AlphaFoldDB" id="A0A0G0BLM8"/>
<sequence length="310" mass="34914">MKILVTGGAGFIGSSIVKLLCDLKHQVVVFDNLSEGFSETVDKRATLIVADLKDRAAIQKSLKGIDVVIHMAALIEVSESVKHPDKYFENNVVNGINLLEEMRLSGVKKIIFSSTAAVYAENVPVPIKEDAPKFTGNPYGATKLMFEDMLFTYHKCYGFHPTILRYFNAYGPWMKKHEESHVFPNFIKSIMKGKKVPLYWKGECVRDFVFVEDIAHAHVSPLTQTGFHVYNIGTEKGTRIDKLLDLIGKAVGKEYQIDDLGPRPGDQITTIADVSKIKKELGWKAAVSLEEGIKKTVNWYKHVWMKDKHI</sequence>
<dbReference type="STRING" id="1618350.UR67_C0001G0242"/>
<evidence type="ECO:0000256" key="2">
    <source>
        <dbReference type="ARBA" id="ARBA00001911"/>
    </source>
</evidence>
<evidence type="ECO:0000256" key="3">
    <source>
        <dbReference type="ARBA" id="ARBA00004947"/>
    </source>
</evidence>
<dbReference type="NCBIfam" id="TIGR01179">
    <property type="entry name" value="galE"/>
    <property type="match status" value="1"/>
</dbReference>
<reference evidence="13 14" key="1">
    <citation type="journal article" date="2015" name="Nature">
        <title>rRNA introns, odd ribosomes, and small enigmatic genomes across a large radiation of phyla.</title>
        <authorList>
            <person name="Brown C.T."/>
            <person name="Hug L.A."/>
            <person name="Thomas B.C."/>
            <person name="Sharon I."/>
            <person name="Castelle C.J."/>
            <person name="Singh A."/>
            <person name="Wilkins M.J."/>
            <person name="Williams K.H."/>
            <person name="Banfield J.F."/>
        </authorList>
    </citation>
    <scope>NUCLEOTIDE SEQUENCE [LARGE SCALE GENOMIC DNA]</scope>
</reference>
<evidence type="ECO:0000313" key="14">
    <source>
        <dbReference type="Proteomes" id="UP000034581"/>
    </source>
</evidence>
<comment type="pathway">
    <text evidence="3">Carbohydrate metabolism; galactose metabolism.</text>
</comment>
<dbReference type="GO" id="GO:0003978">
    <property type="term" value="F:UDP-glucose 4-epimerase activity"/>
    <property type="evidence" value="ECO:0007669"/>
    <property type="project" value="UniProtKB-EC"/>
</dbReference>
<dbReference type="InterPro" id="IPR005886">
    <property type="entry name" value="UDP_G4E"/>
</dbReference>